<keyword evidence="3" id="KW-0560">Oxidoreductase</keyword>
<keyword evidence="4" id="KW-0520">NAD</keyword>
<dbReference type="AlphaFoldDB" id="A0A1G7JNA2"/>
<dbReference type="Gene3D" id="1.10.8.610">
    <property type="entry name" value="SirC, precorrin-2 dehydrogenase, C-terminal helical domain-like"/>
    <property type="match status" value="1"/>
</dbReference>
<organism evidence="8 9">
    <name type="scientific">Terriglobus roseus</name>
    <dbReference type="NCBI Taxonomy" id="392734"/>
    <lineage>
        <taxon>Bacteria</taxon>
        <taxon>Pseudomonadati</taxon>
        <taxon>Acidobacteriota</taxon>
        <taxon>Terriglobia</taxon>
        <taxon>Terriglobales</taxon>
        <taxon>Acidobacteriaceae</taxon>
        <taxon>Terriglobus</taxon>
    </lineage>
</organism>
<evidence type="ECO:0000259" key="7">
    <source>
        <dbReference type="Pfam" id="PF14824"/>
    </source>
</evidence>
<dbReference type="InterPro" id="IPR028161">
    <property type="entry name" value="Met8-like"/>
</dbReference>
<dbReference type="Pfam" id="PF13241">
    <property type="entry name" value="NAD_binding_7"/>
    <property type="match status" value="1"/>
</dbReference>
<evidence type="ECO:0000313" key="8">
    <source>
        <dbReference type="EMBL" id="SDF25939.1"/>
    </source>
</evidence>
<dbReference type="Proteomes" id="UP000182427">
    <property type="component" value="Chromosome I"/>
</dbReference>
<dbReference type="NCBIfam" id="TIGR01470">
    <property type="entry name" value="cysG_Nterm"/>
    <property type="match status" value="1"/>
</dbReference>
<dbReference type="SUPFAM" id="SSF51735">
    <property type="entry name" value="NAD(P)-binding Rossmann-fold domains"/>
    <property type="match status" value="1"/>
</dbReference>
<dbReference type="EMBL" id="LT629690">
    <property type="protein sequence ID" value="SDF25939.1"/>
    <property type="molecule type" value="Genomic_DNA"/>
</dbReference>
<dbReference type="Gene3D" id="3.40.50.720">
    <property type="entry name" value="NAD(P)-binding Rossmann-like Domain"/>
    <property type="match status" value="1"/>
</dbReference>
<evidence type="ECO:0000313" key="9">
    <source>
        <dbReference type="Proteomes" id="UP000182427"/>
    </source>
</evidence>
<name>A0A1G7JNA2_9BACT</name>
<evidence type="ECO:0000256" key="3">
    <source>
        <dbReference type="ARBA" id="ARBA00023002"/>
    </source>
</evidence>
<dbReference type="PANTHER" id="PTHR35330:SF1">
    <property type="entry name" value="SIROHEME BIOSYNTHESIS PROTEIN MET8"/>
    <property type="match status" value="1"/>
</dbReference>
<gene>
    <name evidence="8" type="ORF">SAMN05444167_1871</name>
</gene>
<dbReference type="GO" id="GO:0043115">
    <property type="term" value="F:precorrin-2 dehydrogenase activity"/>
    <property type="evidence" value="ECO:0007669"/>
    <property type="project" value="UniProtKB-EC"/>
</dbReference>
<evidence type="ECO:0000256" key="5">
    <source>
        <dbReference type="ARBA" id="ARBA00023244"/>
    </source>
</evidence>
<dbReference type="RefSeq" id="WP_083344895.1">
    <property type="nucleotide sequence ID" value="NZ_LT629690.1"/>
</dbReference>
<evidence type="ECO:0000256" key="6">
    <source>
        <dbReference type="ARBA" id="ARBA00047561"/>
    </source>
</evidence>
<accession>A0A1G7JNA2</accession>
<evidence type="ECO:0000256" key="2">
    <source>
        <dbReference type="ARBA" id="ARBA00012400"/>
    </source>
</evidence>
<dbReference type="OrthoDB" id="9773765at2"/>
<keyword evidence="5" id="KW-0627">Porphyrin biosynthesis</keyword>
<comment type="catalytic activity">
    <reaction evidence="6">
        <text>precorrin-2 + NAD(+) = sirohydrochlorin + NADH + 2 H(+)</text>
        <dbReference type="Rhea" id="RHEA:15613"/>
        <dbReference type="ChEBI" id="CHEBI:15378"/>
        <dbReference type="ChEBI" id="CHEBI:57540"/>
        <dbReference type="ChEBI" id="CHEBI:57945"/>
        <dbReference type="ChEBI" id="CHEBI:58351"/>
        <dbReference type="ChEBI" id="CHEBI:58827"/>
        <dbReference type="EC" id="1.3.1.76"/>
    </reaction>
</comment>
<dbReference type="EC" id="1.3.1.76" evidence="2"/>
<dbReference type="Pfam" id="PF14824">
    <property type="entry name" value="Sirohm_synth_M"/>
    <property type="match status" value="1"/>
</dbReference>
<reference evidence="8 9" key="1">
    <citation type="submission" date="2016-10" db="EMBL/GenBank/DDBJ databases">
        <authorList>
            <person name="de Groot N.N."/>
        </authorList>
    </citation>
    <scope>NUCLEOTIDE SEQUENCE [LARGE SCALE GENOMIC DNA]</scope>
    <source>
        <strain evidence="8 9">GAS232</strain>
    </source>
</reference>
<dbReference type="InterPro" id="IPR036291">
    <property type="entry name" value="NAD(P)-bd_dom_sf"/>
</dbReference>
<keyword evidence="9" id="KW-1185">Reference proteome</keyword>
<feature type="domain" description="Siroheme synthase central" evidence="7">
    <location>
        <begin position="119"/>
        <end position="143"/>
    </location>
</feature>
<dbReference type="InterPro" id="IPR028281">
    <property type="entry name" value="Sirohaem_synthase_central"/>
</dbReference>
<dbReference type="InterPro" id="IPR006367">
    <property type="entry name" value="Sirohaem_synthase_N"/>
</dbReference>
<proteinExistence type="predicted"/>
<sequence length="217" mass="24022">MSLFPIFLKLTNRPCLVVGAGSIAEGKIQSLLDAEAQITVIATRASAKVQQQAEAGEITLHLREFQDSDLDDMYLAVAGSDVPEVNRAVFAGAQSRDILVNAVDDPPYCDFFFPSIVRRGDLQIAISTAGESPAYAMQLRKALNEALPHDIGPWLEELGRLRREVLQMEPLGEPRKQLLHQLAQREVCGAEACPSRQIAKRHAREHYPERNPAEVSR</sequence>
<evidence type="ECO:0000256" key="4">
    <source>
        <dbReference type="ARBA" id="ARBA00023027"/>
    </source>
</evidence>
<dbReference type="SUPFAM" id="SSF75615">
    <property type="entry name" value="Siroheme synthase middle domains-like"/>
    <property type="match status" value="1"/>
</dbReference>
<dbReference type="UniPathway" id="UPA00262">
    <property type="reaction ID" value="UER00222"/>
</dbReference>
<comment type="pathway">
    <text evidence="1">Porphyrin-containing compound metabolism; siroheme biosynthesis; sirohydrochlorin from precorrin-2: step 1/1.</text>
</comment>
<protein>
    <recommendedName>
        <fullName evidence="2">precorrin-2 dehydrogenase</fullName>
        <ecNumber evidence="2">1.3.1.76</ecNumber>
    </recommendedName>
</protein>
<dbReference type="InterPro" id="IPR042518">
    <property type="entry name" value="SirC_C"/>
</dbReference>
<dbReference type="GO" id="GO:0019354">
    <property type="term" value="P:siroheme biosynthetic process"/>
    <property type="evidence" value="ECO:0007669"/>
    <property type="project" value="UniProtKB-UniPathway"/>
</dbReference>
<dbReference type="PANTHER" id="PTHR35330">
    <property type="entry name" value="SIROHEME BIOSYNTHESIS PROTEIN MET8"/>
    <property type="match status" value="1"/>
</dbReference>
<evidence type="ECO:0000256" key="1">
    <source>
        <dbReference type="ARBA" id="ARBA00005010"/>
    </source>
</evidence>
<dbReference type="GO" id="GO:0004325">
    <property type="term" value="F:ferrochelatase activity"/>
    <property type="evidence" value="ECO:0007669"/>
    <property type="project" value="InterPro"/>
</dbReference>